<comment type="similarity">
    <text evidence="8">Belongs to the archaeal rpoM/eukaryotic RPA12/RPB9/RPC11 RNA polymerase family.</text>
</comment>
<evidence type="ECO:0000256" key="7">
    <source>
        <dbReference type="ARBA" id="ARBA00044497"/>
    </source>
</evidence>
<name>A0AAJ6VW10_9ACAR</name>
<evidence type="ECO:0000256" key="8">
    <source>
        <dbReference type="PIRNR" id="PIRNR005586"/>
    </source>
</evidence>
<comment type="function">
    <text evidence="7">Core component of RNA polymerase I (Pol I), a DNA-dependent RNA polymerase which synthesizes ribosomal RNA precursors using the four ribonucleoside triphosphates as substrates. Can mediate Pol I proofreading of the nascent RNA transcript. Anchors into the Pol I active site to monitor transcription fidelity and cleave mis-incorporated 5'-ribonucleotides.</text>
</comment>
<protein>
    <recommendedName>
        <fullName evidence="8">DNA-directed RNA polymerase subunit</fullName>
    </recommendedName>
</protein>
<dbReference type="CTD" id="136025734"/>
<keyword evidence="2 8" id="KW-0240">DNA-directed RNA polymerase</keyword>
<feature type="binding site" evidence="9">
    <location>
        <position position="116"/>
    </location>
    <ligand>
        <name>Zn(2+)</name>
        <dbReference type="ChEBI" id="CHEBI:29105"/>
        <label>2</label>
    </ligand>
</feature>
<evidence type="ECO:0000256" key="4">
    <source>
        <dbReference type="ARBA" id="ARBA00022771"/>
    </source>
</evidence>
<sequence length="127" mass="13843">METDNGNDRGPEYFSGELEFCSVCGSILPLADATKFVVCRLCSTSIPIENFHGMETKSVVVYNDRETALKGAVQKDDGVVGPTVDRVCVKCGREGMTYATLQTRSADEGQTIFYSCPDCGHQENENS</sequence>
<evidence type="ECO:0000259" key="11">
    <source>
        <dbReference type="PROSITE" id="PS51133"/>
    </source>
</evidence>
<dbReference type="InterPro" id="IPR034004">
    <property type="entry name" value="Zn_ribbon_RPA12_C"/>
</dbReference>
<feature type="binding site" evidence="9">
    <location>
        <position position="39"/>
    </location>
    <ligand>
        <name>Zn(2+)</name>
        <dbReference type="ChEBI" id="CHEBI:29105"/>
        <label>1</label>
    </ligand>
</feature>
<dbReference type="KEGG" id="goe:100900968"/>
<dbReference type="PANTHER" id="PTHR11239:SF14">
    <property type="entry name" value="DNA-DIRECTED RNA POLYMERASE I SUBUNIT RPA12"/>
    <property type="match status" value="1"/>
</dbReference>
<dbReference type="GO" id="GO:0003899">
    <property type="term" value="F:DNA-directed RNA polymerase activity"/>
    <property type="evidence" value="ECO:0007669"/>
    <property type="project" value="InterPro"/>
</dbReference>
<evidence type="ECO:0000256" key="2">
    <source>
        <dbReference type="ARBA" id="ARBA00022478"/>
    </source>
</evidence>
<dbReference type="GO" id="GO:0005736">
    <property type="term" value="C:RNA polymerase I complex"/>
    <property type="evidence" value="ECO:0007669"/>
    <property type="project" value="TreeGrafter"/>
</dbReference>
<evidence type="ECO:0000256" key="5">
    <source>
        <dbReference type="ARBA" id="ARBA00022833"/>
    </source>
</evidence>
<evidence type="ECO:0000256" key="1">
    <source>
        <dbReference type="ARBA" id="ARBA00004604"/>
    </source>
</evidence>
<feature type="binding site" evidence="9">
    <location>
        <position position="24"/>
    </location>
    <ligand>
        <name>Zn(2+)</name>
        <dbReference type="ChEBI" id="CHEBI:29105"/>
        <label>1</label>
    </ligand>
</feature>
<feature type="binding site" evidence="9">
    <location>
        <position position="91"/>
    </location>
    <ligand>
        <name>Zn(2+)</name>
        <dbReference type="ChEBI" id="CHEBI:29105"/>
        <label>2</label>
    </ligand>
</feature>
<proteinExistence type="inferred from homology"/>
<accession>A0AAJ6VW10</accession>
<feature type="binding site" evidence="9">
    <location>
        <position position="21"/>
    </location>
    <ligand>
        <name>Zn(2+)</name>
        <dbReference type="ChEBI" id="CHEBI:29105"/>
        <label>1</label>
    </ligand>
</feature>
<dbReference type="RefSeq" id="XP_003740755.1">
    <property type="nucleotide sequence ID" value="XM_003740707.2"/>
</dbReference>
<dbReference type="Gene3D" id="2.20.25.10">
    <property type="match status" value="1"/>
</dbReference>
<dbReference type="GeneID" id="100900968"/>
<dbReference type="InterPro" id="IPR001222">
    <property type="entry name" value="Znf_TFIIS"/>
</dbReference>
<keyword evidence="8" id="KW-0804">Transcription</keyword>
<reference evidence="13" key="1">
    <citation type="submission" date="2025-08" db="UniProtKB">
        <authorList>
            <consortium name="RefSeq"/>
        </authorList>
    </citation>
    <scope>IDENTIFICATION</scope>
</reference>
<dbReference type="SMART" id="SM00440">
    <property type="entry name" value="ZnF_C2C2"/>
    <property type="match status" value="1"/>
</dbReference>
<dbReference type="AlphaFoldDB" id="A0AAJ6VW10"/>
<keyword evidence="5 9" id="KW-0862">Zinc</keyword>
<keyword evidence="4 10" id="KW-0863">Zinc-finger</keyword>
<evidence type="ECO:0000256" key="9">
    <source>
        <dbReference type="PIRSR" id="PIRSR005586-1"/>
    </source>
</evidence>
<keyword evidence="12" id="KW-1185">Reference proteome</keyword>
<evidence type="ECO:0000256" key="3">
    <source>
        <dbReference type="ARBA" id="ARBA00022723"/>
    </source>
</evidence>
<dbReference type="PIRSF" id="PIRSF005586">
    <property type="entry name" value="RNApol_RpoM"/>
    <property type="match status" value="1"/>
</dbReference>
<evidence type="ECO:0000313" key="13">
    <source>
        <dbReference type="RefSeq" id="XP_003740755.1"/>
    </source>
</evidence>
<dbReference type="PANTHER" id="PTHR11239">
    <property type="entry name" value="DNA-DIRECTED RNA POLYMERASE"/>
    <property type="match status" value="1"/>
</dbReference>
<feature type="binding site" evidence="9">
    <location>
        <position position="119"/>
    </location>
    <ligand>
        <name>Zn(2+)</name>
        <dbReference type="ChEBI" id="CHEBI:29105"/>
        <label>2</label>
    </ligand>
</feature>
<evidence type="ECO:0000256" key="6">
    <source>
        <dbReference type="ARBA" id="ARBA00023242"/>
    </source>
</evidence>
<evidence type="ECO:0000313" key="12">
    <source>
        <dbReference type="Proteomes" id="UP000694867"/>
    </source>
</evidence>
<keyword evidence="6 8" id="KW-0539">Nucleus</keyword>
<feature type="binding site" evidence="9">
    <location>
        <position position="42"/>
    </location>
    <ligand>
        <name>Zn(2+)</name>
        <dbReference type="ChEBI" id="CHEBI:29105"/>
        <label>1</label>
    </ligand>
</feature>
<dbReference type="PROSITE" id="PS51133">
    <property type="entry name" value="ZF_TFIIS_2"/>
    <property type="match status" value="1"/>
</dbReference>
<evidence type="ECO:0000256" key="10">
    <source>
        <dbReference type="PIRSR" id="PIRSR005586-2"/>
    </source>
</evidence>
<dbReference type="CDD" id="cd10507">
    <property type="entry name" value="Zn-ribbon_RPA12"/>
    <property type="match status" value="1"/>
</dbReference>
<dbReference type="SUPFAM" id="SSF57783">
    <property type="entry name" value="Zinc beta-ribbon"/>
    <property type="match status" value="1"/>
</dbReference>
<feature type="domain" description="TFIIS-type" evidence="11">
    <location>
        <begin position="84"/>
        <end position="124"/>
    </location>
</feature>
<keyword evidence="3 9" id="KW-0479">Metal-binding</keyword>
<gene>
    <name evidence="13" type="primary">LOC100900968</name>
</gene>
<dbReference type="GO" id="GO:0006363">
    <property type="term" value="P:termination of RNA polymerase I transcription"/>
    <property type="evidence" value="ECO:0007669"/>
    <property type="project" value="TreeGrafter"/>
</dbReference>
<dbReference type="InterPro" id="IPR012164">
    <property type="entry name" value="Rpa12/Rpb9/Rpc10/TFS"/>
</dbReference>
<dbReference type="Proteomes" id="UP000694867">
    <property type="component" value="Unplaced"/>
</dbReference>
<feature type="binding site" evidence="9">
    <location>
        <position position="88"/>
    </location>
    <ligand>
        <name>Zn(2+)</name>
        <dbReference type="ChEBI" id="CHEBI:29105"/>
        <label>2</label>
    </ligand>
</feature>
<comment type="function">
    <text evidence="8">DNA-dependent RNA polymerase catalyzes the transcription of DNA into RNA using the four ribonucleoside triphosphates as substrates.</text>
</comment>
<organism evidence="12 13">
    <name type="scientific">Galendromus occidentalis</name>
    <name type="common">western predatory mite</name>
    <dbReference type="NCBI Taxonomy" id="34638"/>
    <lineage>
        <taxon>Eukaryota</taxon>
        <taxon>Metazoa</taxon>
        <taxon>Ecdysozoa</taxon>
        <taxon>Arthropoda</taxon>
        <taxon>Chelicerata</taxon>
        <taxon>Arachnida</taxon>
        <taxon>Acari</taxon>
        <taxon>Parasitiformes</taxon>
        <taxon>Mesostigmata</taxon>
        <taxon>Gamasina</taxon>
        <taxon>Phytoseioidea</taxon>
        <taxon>Phytoseiidae</taxon>
        <taxon>Typhlodrominae</taxon>
        <taxon>Galendromus</taxon>
    </lineage>
</organism>
<dbReference type="GO" id="GO:0003676">
    <property type="term" value="F:nucleic acid binding"/>
    <property type="evidence" value="ECO:0007669"/>
    <property type="project" value="InterPro"/>
</dbReference>
<comment type="subcellular location">
    <subcellularLocation>
        <location evidence="1">Nucleus</location>
        <location evidence="1">Nucleolus</location>
    </subcellularLocation>
</comment>
<dbReference type="GO" id="GO:0008270">
    <property type="term" value="F:zinc ion binding"/>
    <property type="evidence" value="ECO:0007669"/>
    <property type="project" value="UniProtKB-KW"/>
</dbReference>
<dbReference type="Pfam" id="PF01096">
    <property type="entry name" value="Zn_ribbon_TFIIS"/>
    <property type="match status" value="1"/>
</dbReference>
<feature type="zinc finger region" description="C4-type" evidence="10">
    <location>
        <begin position="21"/>
        <end position="42"/>
    </location>
</feature>
<dbReference type="PROSITE" id="PS00466">
    <property type="entry name" value="ZF_TFIIS_1"/>
    <property type="match status" value="1"/>
</dbReference>